<evidence type="ECO:0000259" key="7">
    <source>
        <dbReference type="Pfam" id="PF00892"/>
    </source>
</evidence>
<organism evidence="8 9">
    <name type="scientific">Prevotella herbatica</name>
    <dbReference type="NCBI Taxonomy" id="2801997"/>
    <lineage>
        <taxon>Bacteria</taxon>
        <taxon>Pseudomonadati</taxon>
        <taxon>Bacteroidota</taxon>
        <taxon>Bacteroidia</taxon>
        <taxon>Bacteroidales</taxon>
        <taxon>Prevotellaceae</taxon>
        <taxon>Prevotella</taxon>
    </lineage>
</organism>
<feature type="domain" description="EamA" evidence="7">
    <location>
        <begin position="12"/>
        <end position="143"/>
    </location>
</feature>
<feature type="transmembrane region" description="Helical" evidence="6">
    <location>
        <begin position="73"/>
        <end position="95"/>
    </location>
</feature>
<feature type="transmembrane region" description="Helical" evidence="6">
    <location>
        <begin position="132"/>
        <end position="152"/>
    </location>
</feature>
<keyword evidence="3 6" id="KW-0812">Transmembrane</keyword>
<evidence type="ECO:0000256" key="4">
    <source>
        <dbReference type="ARBA" id="ARBA00022989"/>
    </source>
</evidence>
<proteinExistence type="predicted"/>
<dbReference type="SUPFAM" id="SSF103481">
    <property type="entry name" value="Multidrug resistance efflux transporter EmrE"/>
    <property type="match status" value="2"/>
</dbReference>
<feature type="transmembrane region" description="Helical" evidence="6">
    <location>
        <begin position="278"/>
        <end position="294"/>
    </location>
</feature>
<keyword evidence="2" id="KW-1003">Cell membrane</keyword>
<feature type="transmembrane region" description="Helical" evidence="6">
    <location>
        <begin position="101"/>
        <end position="120"/>
    </location>
</feature>
<feature type="transmembrane region" description="Helical" evidence="6">
    <location>
        <begin position="193"/>
        <end position="210"/>
    </location>
</feature>
<evidence type="ECO:0000256" key="6">
    <source>
        <dbReference type="SAM" id="Phobius"/>
    </source>
</evidence>
<dbReference type="Pfam" id="PF00892">
    <property type="entry name" value="EamA"/>
    <property type="match status" value="2"/>
</dbReference>
<keyword evidence="4 6" id="KW-1133">Transmembrane helix</keyword>
<dbReference type="PANTHER" id="PTHR32322">
    <property type="entry name" value="INNER MEMBRANE TRANSPORTER"/>
    <property type="match status" value="1"/>
</dbReference>
<evidence type="ECO:0000313" key="9">
    <source>
        <dbReference type="Proteomes" id="UP001319045"/>
    </source>
</evidence>
<feature type="transmembrane region" description="Helical" evidence="6">
    <location>
        <begin position="222"/>
        <end position="242"/>
    </location>
</feature>
<evidence type="ECO:0000256" key="3">
    <source>
        <dbReference type="ARBA" id="ARBA00022692"/>
    </source>
</evidence>
<dbReference type="PANTHER" id="PTHR32322:SF18">
    <property type="entry name" value="S-ADENOSYLMETHIONINE_S-ADENOSYLHOMOCYSTEINE TRANSPORTER"/>
    <property type="match status" value="1"/>
</dbReference>
<protein>
    <submittedName>
        <fullName evidence="8">Membrane protein</fullName>
    </submittedName>
</protein>
<accession>A0ABM7NW05</accession>
<feature type="transmembrane region" description="Helical" evidence="6">
    <location>
        <begin position="164"/>
        <end position="181"/>
    </location>
</feature>
<name>A0ABM7NW05_9BACT</name>
<evidence type="ECO:0000313" key="8">
    <source>
        <dbReference type="EMBL" id="BCS84672.1"/>
    </source>
</evidence>
<feature type="transmembrane region" description="Helical" evidence="6">
    <location>
        <begin position="254"/>
        <end position="272"/>
    </location>
</feature>
<keyword evidence="5 6" id="KW-0472">Membrane</keyword>
<sequence length="306" mass="33632">MGNNKNIPLQAHLSMFTAEFFWGLMAPLGKDAMTHGIDGIDMVSFRVMGGAILFWITSIFVKKETVPTKDKLLLAGAAIFGLVCNQCLYTIGLSITSPVNSSIVTTSMPIFAMVLSFFILKEPITLQKALGVFIGCCGAIILIITSAAAVSSKVGDIRGDLMCLGAQLSFALYLALFNNLIKKYSVFTVNKWMFLWATLMIWPFTGSHVMDLNWAIVPTKTWWEAGYVVIFGTYMGYILTMVGQHSLRPTVVSIYNYVQPIVSVTVSILTGIGVFTLMQGVAVIFVFSGVWLVIKSKSKRDLETKK</sequence>
<feature type="domain" description="EamA" evidence="7">
    <location>
        <begin position="158"/>
        <end position="294"/>
    </location>
</feature>
<evidence type="ECO:0000256" key="2">
    <source>
        <dbReference type="ARBA" id="ARBA00022475"/>
    </source>
</evidence>
<feature type="transmembrane region" description="Helical" evidence="6">
    <location>
        <begin position="43"/>
        <end position="61"/>
    </location>
</feature>
<evidence type="ECO:0000256" key="5">
    <source>
        <dbReference type="ARBA" id="ARBA00023136"/>
    </source>
</evidence>
<dbReference type="InterPro" id="IPR037185">
    <property type="entry name" value="EmrE-like"/>
</dbReference>
<dbReference type="InterPro" id="IPR000620">
    <property type="entry name" value="EamA_dom"/>
</dbReference>
<reference evidence="8 9" key="1">
    <citation type="journal article" date="2022" name="Int. J. Syst. Evol. Microbiol.">
        <title>Prevotella herbatica sp. nov., a plant polysaccharide-decomposing anaerobic bacterium isolated from a methanogenic reactor.</title>
        <authorList>
            <person name="Uek A."/>
            <person name="Tonouchi A."/>
            <person name="Kaku N."/>
            <person name="Ueki K."/>
        </authorList>
    </citation>
    <scope>NUCLEOTIDE SEQUENCE [LARGE SCALE GENOMIC DNA]</scope>
    <source>
        <strain evidence="8 9">WR041</strain>
    </source>
</reference>
<evidence type="ECO:0000256" key="1">
    <source>
        <dbReference type="ARBA" id="ARBA00004651"/>
    </source>
</evidence>
<keyword evidence="9" id="KW-1185">Reference proteome</keyword>
<dbReference type="EMBL" id="AP024484">
    <property type="protein sequence ID" value="BCS84672.1"/>
    <property type="molecule type" value="Genomic_DNA"/>
</dbReference>
<dbReference type="Proteomes" id="UP001319045">
    <property type="component" value="Chromosome"/>
</dbReference>
<dbReference type="RefSeq" id="WP_207154829.1">
    <property type="nucleotide sequence ID" value="NZ_AP024484.1"/>
</dbReference>
<comment type="subcellular location">
    <subcellularLocation>
        <location evidence="1">Cell membrane</location>
        <topology evidence="1">Multi-pass membrane protein</topology>
    </subcellularLocation>
</comment>
<dbReference type="InterPro" id="IPR050638">
    <property type="entry name" value="AA-Vitamin_Transporters"/>
</dbReference>
<gene>
    <name evidence="8" type="ORF">prwr041_05650</name>
</gene>